<feature type="binding site" evidence="4">
    <location>
        <position position="235"/>
    </location>
    <ligand>
        <name>pyruvate</name>
        <dbReference type="ChEBI" id="CHEBI:15361"/>
    </ligand>
</feature>
<evidence type="ECO:0000256" key="4">
    <source>
        <dbReference type="PIRSR" id="PIRSR001365-2"/>
    </source>
</evidence>
<evidence type="ECO:0000256" key="1">
    <source>
        <dbReference type="ARBA" id="ARBA00007592"/>
    </source>
</evidence>
<dbReference type="InterPro" id="IPR013785">
    <property type="entry name" value="Aldolase_TIM"/>
</dbReference>
<dbReference type="PANTHER" id="PTHR12128:SF66">
    <property type="entry name" value="4-HYDROXY-2-OXOGLUTARATE ALDOLASE, MITOCHONDRIAL"/>
    <property type="match status" value="1"/>
</dbReference>
<dbReference type="EMBL" id="CABPRZ010000001">
    <property type="protein sequence ID" value="VVD64730.1"/>
    <property type="molecule type" value="Genomic_DNA"/>
</dbReference>
<keyword evidence="6" id="KW-1185">Reference proteome</keyword>
<dbReference type="GO" id="GO:0008840">
    <property type="term" value="F:4-hydroxy-tetrahydrodipicolinate synthase activity"/>
    <property type="evidence" value="ECO:0007669"/>
    <property type="project" value="TreeGrafter"/>
</dbReference>
<dbReference type="AlphaFoldDB" id="A0A5E4RMW7"/>
<sequence length="328" mass="35864">MTADANVTGAFPHHSVSTHMTLRTQPRYRGIFPVAPTTFHPSGELDLESQKRCIDFMIDSGVDGICILANFSEQFTLSDDEREVLTRTVLEYVAGRVPVIVTTTHYSTAVCAARSRRAQAQGAAMLMVMPPYHGATFRVPEPQIYEYFARLSDAVDIPIMIQDAPAAGTPMSASFLARMAQEIEHVAYFKIETPGAAAKLRELIRLGGAAVEGPWDGEEAITLMADLDAGATGAMTGGAYADGIRPIIEAYRGGDRDKAFALYQRWLPLINYENRQSGILSAKVLMKEGGVIACDAPRHPMPALTPEIREGLLDTARRLDPLVLRWGR</sequence>
<dbReference type="SUPFAM" id="SSF51569">
    <property type="entry name" value="Aldolase"/>
    <property type="match status" value="1"/>
</dbReference>
<evidence type="ECO:0000313" key="5">
    <source>
        <dbReference type="EMBL" id="VVD64730.1"/>
    </source>
</evidence>
<accession>A0A5E4RMW7</accession>
<dbReference type="GO" id="GO:0005829">
    <property type="term" value="C:cytosol"/>
    <property type="evidence" value="ECO:0007669"/>
    <property type="project" value="TreeGrafter"/>
</dbReference>
<dbReference type="PANTHER" id="PTHR12128">
    <property type="entry name" value="DIHYDRODIPICOLINATE SYNTHASE"/>
    <property type="match status" value="1"/>
</dbReference>
<evidence type="ECO:0000313" key="6">
    <source>
        <dbReference type="Proteomes" id="UP000414233"/>
    </source>
</evidence>
<proteinExistence type="inferred from homology"/>
<comment type="similarity">
    <text evidence="1 3">Belongs to the DapA family.</text>
</comment>
<gene>
    <name evidence="5" type="ORF">PTE30175_00282</name>
</gene>
<name>A0A5E4RMW7_9BURK</name>
<dbReference type="PIRSF" id="PIRSF001365">
    <property type="entry name" value="DHDPS"/>
    <property type="match status" value="1"/>
</dbReference>
<dbReference type="InterPro" id="IPR002220">
    <property type="entry name" value="DapA-like"/>
</dbReference>
<protein>
    <submittedName>
        <fullName evidence="5">Dihydrodipicolinate synthase family protein</fullName>
    </submittedName>
</protein>
<dbReference type="Proteomes" id="UP000414233">
    <property type="component" value="Unassembled WGS sequence"/>
</dbReference>
<keyword evidence="2 3" id="KW-0456">Lyase</keyword>
<dbReference type="Gene3D" id="3.20.20.70">
    <property type="entry name" value="Aldolase class I"/>
    <property type="match status" value="1"/>
</dbReference>
<dbReference type="Pfam" id="PF00701">
    <property type="entry name" value="DHDPS"/>
    <property type="match status" value="1"/>
</dbReference>
<dbReference type="SMART" id="SM01130">
    <property type="entry name" value="DHDPS"/>
    <property type="match status" value="1"/>
</dbReference>
<evidence type="ECO:0000256" key="2">
    <source>
        <dbReference type="ARBA" id="ARBA00023239"/>
    </source>
</evidence>
<organism evidence="5 6">
    <name type="scientific">Pandoraea terrae</name>
    <dbReference type="NCBI Taxonomy" id="1537710"/>
    <lineage>
        <taxon>Bacteria</taxon>
        <taxon>Pseudomonadati</taxon>
        <taxon>Pseudomonadota</taxon>
        <taxon>Betaproteobacteria</taxon>
        <taxon>Burkholderiales</taxon>
        <taxon>Burkholderiaceae</taxon>
        <taxon>Pandoraea</taxon>
    </lineage>
</organism>
<dbReference type="CDD" id="cd00408">
    <property type="entry name" value="DHDPS-like"/>
    <property type="match status" value="1"/>
</dbReference>
<evidence type="ECO:0000256" key="3">
    <source>
        <dbReference type="PIRNR" id="PIRNR001365"/>
    </source>
</evidence>
<reference evidence="5 6" key="1">
    <citation type="submission" date="2019-08" db="EMBL/GenBank/DDBJ databases">
        <authorList>
            <person name="Peeters C."/>
        </authorList>
    </citation>
    <scope>NUCLEOTIDE SEQUENCE [LARGE SCALE GENOMIC DNA]</scope>
    <source>
        <strain evidence="5 6">LMG 30175</strain>
    </source>
</reference>